<feature type="transmembrane region" description="Helical" evidence="6">
    <location>
        <begin position="218"/>
        <end position="240"/>
    </location>
</feature>
<feature type="transmembrane region" description="Helical" evidence="6">
    <location>
        <begin position="111"/>
        <end position="130"/>
    </location>
</feature>
<dbReference type="RefSeq" id="WP_161139516.1">
    <property type="nucleotide sequence ID" value="NZ_SPKJ01000010.1"/>
</dbReference>
<keyword evidence="8" id="KW-1185">Reference proteome</keyword>
<dbReference type="GO" id="GO:0005886">
    <property type="term" value="C:plasma membrane"/>
    <property type="evidence" value="ECO:0007669"/>
    <property type="project" value="UniProtKB-SubCell"/>
</dbReference>
<proteinExistence type="predicted"/>
<feature type="transmembrane region" description="Helical" evidence="6">
    <location>
        <begin position="142"/>
        <end position="159"/>
    </location>
</feature>
<protein>
    <submittedName>
        <fullName evidence="7">Cytochrome c oxidase assembly protein</fullName>
    </submittedName>
</protein>
<evidence type="ECO:0000256" key="2">
    <source>
        <dbReference type="ARBA" id="ARBA00022475"/>
    </source>
</evidence>
<comment type="subcellular location">
    <subcellularLocation>
        <location evidence="1">Cell membrane</location>
        <topology evidence="1">Multi-pass membrane protein</topology>
    </subcellularLocation>
</comment>
<dbReference type="Proteomes" id="UP000773614">
    <property type="component" value="Unassembled WGS sequence"/>
</dbReference>
<evidence type="ECO:0000256" key="6">
    <source>
        <dbReference type="SAM" id="Phobius"/>
    </source>
</evidence>
<comment type="caution">
    <text evidence="7">The sequence shown here is derived from an EMBL/GenBank/DDBJ whole genome shotgun (WGS) entry which is preliminary data.</text>
</comment>
<organism evidence="7 8">
    <name type="scientific">Propylenella binzhouense</name>
    <dbReference type="NCBI Taxonomy" id="2555902"/>
    <lineage>
        <taxon>Bacteria</taxon>
        <taxon>Pseudomonadati</taxon>
        <taxon>Pseudomonadota</taxon>
        <taxon>Alphaproteobacteria</taxon>
        <taxon>Hyphomicrobiales</taxon>
        <taxon>Propylenellaceae</taxon>
        <taxon>Propylenella</taxon>
    </lineage>
</organism>
<feature type="transmembrane region" description="Helical" evidence="6">
    <location>
        <begin position="79"/>
        <end position="99"/>
    </location>
</feature>
<keyword evidence="5 6" id="KW-0472">Membrane</keyword>
<evidence type="ECO:0000256" key="4">
    <source>
        <dbReference type="ARBA" id="ARBA00022989"/>
    </source>
</evidence>
<accession>A0A964T2A9</accession>
<gene>
    <name evidence="7" type="ORF">E4O86_05520</name>
</gene>
<evidence type="ECO:0000313" key="7">
    <source>
        <dbReference type="EMBL" id="MYZ47168.1"/>
    </source>
</evidence>
<dbReference type="AlphaFoldDB" id="A0A964T2A9"/>
<feature type="transmembrane region" description="Helical" evidence="6">
    <location>
        <begin position="171"/>
        <end position="198"/>
    </location>
</feature>
<dbReference type="Pfam" id="PF09678">
    <property type="entry name" value="Caa3_CtaG"/>
    <property type="match status" value="1"/>
</dbReference>
<evidence type="ECO:0000256" key="3">
    <source>
        <dbReference type="ARBA" id="ARBA00022692"/>
    </source>
</evidence>
<sequence length="253" mass="26765">MAEAYIPYCGSPPVPGAAAWNLDPWLLGGLAAAGLAYGWLARAAPARERTFFYSGLAIAGLALVSPLCNLSVALFSARVAQHIVLTLVAAPLVALGLPARSPAVVRTEPRALRFVLAAALFALALWTWHLPGPYDATLRSDLVYWTMHATTFGAALFLWRTMTRSSGAAIFVGFATALQMSGLGALLTIAPRALFAVHFDTTLPWGLTPLEDQQLGGLLMWVPGGILFTVLVVGGFGLWLTRLSDPLPGGGIR</sequence>
<name>A0A964T2A9_9HYPH</name>
<keyword evidence="3 6" id="KW-0812">Transmembrane</keyword>
<dbReference type="InterPro" id="IPR019108">
    <property type="entry name" value="Caa3_assmbl_CtaG-rel"/>
</dbReference>
<keyword evidence="2" id="KW-1003">Cell membrane</keyword>
<reference evidence="7" key="1">
    <citation type="submission" date="2019-03" db="EMBL/GenBank/DDBJ databases">
        <title>Afifella sp. nov., isolated from activated sludge.</title>
        <authorList>
            <person name="Li Q."/>
            <person name="Liu Y."/>
        </authorList>
    </citation>
    <scope>NUCLEOTIDE SEQUENCE</scope>
    <source>
        <strain evidence="7">L72</strain>
    </source>
</reference>
<dbReference type="EMBL" id="SPKJ01000010">
    <property type="protein sequence ID" value="MYZ47168.1"/>
    <property type="molecule type" value="Genomic_DNA"/>
</dbReference>
<feature type="transmembrane region" description="Helical" evidence="6">
    <location>
        <begin position="51"/>
        <end position="73"/>
    </location>
</feature>
<keyword evidence="4 6" id="KW-1133">Transmembrane helix</keyword>
<evidence type="ECO:0000313" key="8">
    <source>
        <dbReference type="Proteomes" id="UP000773614"/>
    </source>
</evidence>
<feature type="transmembrane region" description="Helical" evidence="6">
    <location>
        <begin position="25"/>
        <end position="44"/>
    </location>
</feature>
<evidence type="ECO:0000256" key="5">
    <source>
        <dbReference type="ARBA" id="ARBA00023136"/>
    </source>
</evidence>
<evidence type="ECO:0000256" key="1">
    <source>
        <dbReference type="ARBA" id="ARBA00004651"/>
    </source>
</evidence>
<dbReference type="OrthoDB" id="259025at2"/>